<keyword evidence="11" id="KW-1185">Reference proteome</keyword>
<name>A0A2T3MX34_9GAMM</name>
<keyword evidence="6" id="KW-0406">Ion transport</keyword>
<evidence type="ECO:0000256" key="5">
    <source>
        <dbReference type="ARBA" id="ARBA00022781"/>
    </source>
</evidence>
<dbReference type="AlphaFoldDB" id="A0A2T3MX34"/>
<sequence length="280" mass="32022">MTRRQDLQHHRHSLHEIRNILNAMKTLAYMETRKLSTFLDSQHKVVEGLTEVASDFVSFYPEALPEEMKTTPVYLLIGTERGFCGDFNQAVIRHTEQSLSTHPNIKPTLIVVGRKLYNLMPDDMHVSARIDGPIVVEEVPAVLDHAVQALADLQAQHPMLSLYGVYHSGEEGLVTKKLLPPFEHNRHQPPCFPYPPLLNLPPKGFLFDLTEQYLFAALHELLYTSLIEENHRRMIHLEGAVKHLDNLSDELTQQFNVLRREEIIEEIEVILLNTGSLDDG</sequence>
<dbReference type="EMBL" id="PYMC01000009">
    <property type="protein sequence ID" value="PSW04448.1"/>
    <property type="molecule type" value="Genomic_DNA"/>
</dbReference>
<reference evidence="10 11" key="1">
    <citation type="submission" date="2018-03" db="EMBL/GenBank/DDBJ databases">
        <title>Whole genome sequencing of Histamine producing bacteria.</title>
        <authorList>
            <person name="Butler K."/>
        </authorList>
    </citation>
    <scope>NUCLEOTIDE SEQUENCE [LARGE SCALE GENOMIC DNA]</scope>
    <source>
        <strain evidence="10 11">DSM 16190</strain>
    </source>
</reference>
<gene>
    <name evidence="10" type="ORF">C9I89_14125</name>
</gene>
<evidence type="ECO:0000256" key="1">
    <source>
        <dbReference type="ARBA" id="ARBA00003456"/>
    </source>
</evidence>
<comment type="subcellular location">
    <subcellularLocation>
        <location evidence="2">Membrane</location>
        <topology evidence="2">Peripheral membrane protein</topology>
    </subcellularLocation>
</comment>
<dbReference type="Gene3D" id="1.10.287.80">
    <property type="entry name" value="ATP synthase, gamma subunit, helix hairpin domain"/>
    <property type="match status" value="1"/>
</dbReference>
<comment type="similarity">
    <text evidence="3">Belongs to the ATPase gamma chain family.</text>
</comment>
<evidence type="ECO:0000256" key="3">
    <source>
        <dbReference type="ARBA" id="ARBA00007681"/>
    </source>
</evidence>
<accession>A0A2T3MX34</accession>
<evidence type="ECO:0000256" key="6">
    <source>
        <dbReference type="ARBA" id="ARBA00023065"/>
    </source>
</evidence>
<evidence type="ECO:0000256" key="8">
    <source>
        <dbReference type="ARBA" id="ARBA00023196"/>
    </source>
</evidence>
<evidence type="ECO:0008006" key="12">
    <source>
        <dbReference type="Google" id="ProtNLM"/>
    </source>
</evidence>
<dbReference type="Pfam" id="PF00231">
    <property type="entry name" value="ATP-synt"/>
    <property type="match status" value="1"/>
</dbReference>
<organism evidence="10 11">
    <name type="scientific">Photobacterium lipolyticum</name>
    <dbReference type="NCBI Taxonomy" id="266810"/>
    <lineage>
        <taxon>Bacteria</taxon>
        <taxon>Pseudomonadati</taxon>
        <taxon>Pseudomonadota</taxon>
        <taxon>Gammaproteobacteria</taxon>
        <taxon>Vibrionales</taxon>
        <taxon>Vibrionaceae</taxon>
        <taxon>Photobacterium</taxon>
    </lineage>
</organism>
<protein>
    <recommendedName>
        <fullName evidence="12">F0F1 ATP synthase subunit gamma</fullName>
    </recommendedName>
</protein>
<keyword evidence="9" id="KW-0066">ATP synthesis</keyword>
<proteinExistence type="inferred from homology"/>
<evidence type="ECO:0000256" key="7">
    <source>
        <dbReference type="ARBA" id="ARBA00023136"/>
    </source>
</evidence>
<evidence type="ECO:0000256" key="2">
    <source>
        <dbReference type="ARBA" id="ARBA00004170"/>
    </source>
</evidence>
<dbReference type="Proteomes" id="UP000240904">
    <property type="component" value="Unassembled WGS sequence"/>
</dbReference>
<comment type="caution">
    <text evidence="10">The sequence shown here is derived from an EMBL/GenBank/DDBJ whole genome shotgun (WGS) entry which is preliminary data.</text>
</comment>
<evidence type="ECO:0000256" key="9">
    <source>
        <dbReference type="ARBA" id="ARBA00023310"/>
    </source>
</evidence>
<dbReference type="GO" id="GO:0046933">
    <property type="term" value="F:proton-transporting ATP synthase activity, rotational mechanism"/>
    <property type="evidence" value="ECO:0007669"/>
    <property type="project" value="InterPro"/>
</dbReference>
<evidence type="ECO:0000313" key="10">
    <source>
        <dbReference type="EMBL" id="PSW04448.1"/>
    </source>
</evidence>
<dbReference type="RefSeq" id="WP_107283979.1">
    <property type="nucleotide sequence ID" value="NZ_PYMC01000009.1"/>
</dbReference>
<keyword evidence="4" id="KW-0813">Transport</keyword>
<comment type="function">
    <text evidence="1">Produces ATP from ADP in the presence of a proton gradient across the membrane. The gamma chain is believed to be important in regulating ATPase activity and the flow of protons through the CF(0) complex.</text>
</comment>
<evidence type="ECO:0000313" key="11">
    <source>
        <dbReference type="Proteomes" id="UP000240904"/>
    </source>
</evidence>
<keyword evidence="8" id="KW-0139">CF(1)</keyword>
<dbReference type="GO" id="GO:0045259">
    <property type="term" value="C:proton-transporting ATP synthase complex"/>
    <property type="evidence" value="ECO:0007669"/>
    <property type="project" value="UniProtKB-KW"/>
</dbReference>
<keyword evidence="5" id="KW-0375">Hydrogen ion transport</keyword>
<keyword evidence="7" id="KW-0472">Membrane</keyword>
<evidence type="ECO:0000256" key="4">
    <source>
        <dbReference type="ARBA" id="ARBA00022448"/>
    </source>
</evidence>
<dbReference type="SUPFAM" id="SSF52943">
    <property type="entry name" value="ATP synthase (F1-ATPase), gamma subunit"/>
    <property type="match status" value="1"/>
</dbReference>
<dbReference type="InterPro" id="IPR035968">
    <property type="entry name" value="ATP_synth_F1_ATPase_gsu"/>
</dbReference>
<dbReference type="InterPro" id="IPR000131">
    <property type="entry name" value="ATP_synth_F1_gsu"/>
</dbReference>
<dbReference type="OrthoDB" id="187217at2"/>
<dbReference type="Gene3D" id="3.40.1380.10">
    <property type="match status" value="1"/>
</dbReference>